<dbReference type="KEGG" id="lcic:INQ41_06315"/>
<keyword evidence="1" id="KW-0574">Periplasm</keyword>
<evidence type="ECO:0000313" key="5">
    <source>
        <dbReference type="Proteomes" id="UP000594059"/>
    </source>
</evidence>
<organism evidence="4 5">
    <name type="scientific">Novilysobacter ciconiae</name>
    <dbReference type="NCBI Taxonomy" id="2781022"/>
    <lineage>
        <taxon>Bacteria</taxon>
        <taxon>Pseudomonadati</taxon>
        <taxon>Pseudomonadota</taxon>
        <taxon>Gammaproteobacteria</taxon>
        <taxon>Lysobacterales</taxon>
        <taxon>Lysobacteraceae</taxon>
        <taxon>Novilysobacter</taxon>
    </lineage>
</organism>
<protein>
    <recommendedName>
        <fullName evidence="1">Thiol:disulfide interchange protein</fullName>
    </recommendedName>
</protein>
<dbReference type="Pfam" id="PF13098">
    <property type="entry name" value="Thioredoxin_2"/>
    <property type="match status" value="1"/>
</dbReference>
<dbReference type="PANTHER" id="PTHR35272:SF4">
    <property type="entry name" value="THIOL:DISULFIDE INTERCHANGE PROTEIN DSBG"/>
    <property type="match status" value="1"/>
</dbReference>
<dbReference type="SUPFAM" id="SSF52833">
    <property type="entry name" value="Thioredoxin-like"/>
    <property type="match status" value="1"/>
</dbReference>
<keyword evidence="5" id="KW-1185">Reference proteome</keyword>
<evidence type="ECO:0000259" key="3">
    <source>
        <dbReference type="Pfam" id="PF13098"/>
    </source>
</evidence>
<gene>
    <name evidence="4" type="primary">dsbG</name>
    <name evidence="4" type="ORF">INQ41_06315</name>
</gene>
<feature type="chain" id="PRO_5033111745" description="Thiol:disulfide interchange protein" evidence="1">
    <location>
        <begin position="26"/>
        <end position="281"/>
    </location>
</feature>
<sequence>MARKTTHSWLLLAPILLLASACSDAVESGAQPAPAQPGANAASSAAGKKTGNYPAPIQALEAQGLEVLGTFKAPSGLTGYAGIAGGNPVSIYLTGDGSHALIGTLVDAQGNDAGADAMRDLVVKPMSERIWNKLENATWVQDGKTGAPRVIYTFTDANCPYCHSFWEAARPWVDSGKVQLRHVMVGVIRQDSANKAAAILKAPSPGNALADNERKQSSGGIKPMSAIPADVRTQLDSNERLMLELGFQGTPGILFQDEQGNVQRRSGMPQGNDLNVVLGPR</sequence>
<accession>A0A7S6UHY5</accession>
<dbReference type="AlphaFoldDB" id="A0A7S6UHY5"/>
<evidence type="ECO:0000313" key="4">
    <source>
        <dbReference type="EMBL" id="QOW20611.1"/>
    </source>
</evidence>
<comment type="function">
    <text evidence="1">Required for disulfide bond formation in some periplasmic proteins. Acts by transferring its disulfide bond to other proteins and is reduced in the process.</text>
</comment>
<feature type="signal peptide" evidence="1">
    <location>
        <begin position="1"/>
        <end position="25"/>
    </location>
</feature>
<name>A0A7S6UHY5_9GAMM</name>
<dbReference type="EMBL" id="CP063656">
    <property type="protein sequence ID" value="QOW20611.1"/>
    <property type="molecule type" value="Genomic_DNA"/>
</dbReference>
<dbReference type="InterPro" id="IPR012336">
    <property type="entry name" value="Thioredoxin-like_fold"/>
</dbReference>
<proteinExistence type="inferred from homology"/>
<feature type="domain" description="Thioredoxin-like fold" evidence="3">
    <location>
        <begin position="148"/>
        <end position="268"/>
    </location>
</feature>
<dbReference type="Proteomes" id="UP000594059">
    <property type="component" value="Chromosome"/>
</dbReference>
<comment type="similarity">
    <text evidence="1">Belongs to the thioredoxin family. DsbC subfamily.</text>
</comment>
<dbReference type="Gene3D" id="3.40.30.10">
    <property type="entry name" value="Glutaredoxin"/>
    <property type="match status" value="1"/>
</dbReference>
<dbReference type="InterPro" id="IPR051470">
    <property type="entry name" value="Thiol:disulfide_interchange"/>
</dbReference>
<reference evidence="4 5" key="1">
    <citation type="submission" date="2020-10" db="EMBL/GenBank/DDBJ databases">
        <title>complete genome sequencing of Lysobacter sp. H21R20.</title>
        <authorList>
            <person name="Bae J.-W."/>
            <person name="Lee S.-Y."/>
        </authorList>
    </citation>
    <scope>NUCLEOTIDE SEQUENCE [LARGE SCALE GENOMIC DNA]</scope>
    <source>
        <strain evidence="4 5">H21R20</strain>
    </source>
</reference>
<dbReference type="SUPFAM" id="SSF54423">
    <property type="entry name" value="DsbC/DsbG N-terminal domain-like"/>
    <property type="match status" value="1"/>
</dbReference>
<dbReference type="NCBIfam" id="NF008657">
    <property type="entry name" value="PRK11657.1"/>
    <property type="match status" value="1"/>
</dbReference>
<dbReference type="CDD" id="cd03020">
    <property type="entry name" value="DsbA_DsbC_DsbG"/>
    <property type="match status" value="1"/>
</dbReference>
<dbReference type="InterPro" id="IPR036249">
    <property type="entry name" value="Thioredoxin-like_sf"/>
</dbReference>
<dbReference type="PANTHER" id="PTHR35272">
    <property type="entry name" value="THIOL:DISULFIDE INTERCHANGE PROTEIN DSBC-RELATED"/>
    <property type="match status" value="1"/>
</dbReference>
<dbReference type="InterPro" id="IPR033954">
    <property type="entry name" value="DiS-bond_Isoase_DsbC/G"/>
</dbReference>
<dbReference type="GO" id="GO:0042597">
    <property type="term" value="C:periplasmic space"/>
    <property type="evidence" value="ECO:0007669"/>
    <property type="project" value="UniProtKB-SubCell"/>
</dbReference>
<dbReference type="RefSeq" id="WP_193987048.1">
    <property type="nucleotide sequence ID" value="NZ_CP063656.1"/>
</dbReference>
<comment type="subcellular location">
    <subcellularLocation>
        <location evidence="1">Periplasm</location>
    </subcellularLocation>
</comment>
<feature type="region of interest" description="Disordered" evidence="2">
    <location>
        <begin position="28"/>
        <end position="47"/>
    </location>
</feature>
<keyword evidence="1" id="KW-0732">Signal</keyword>
<dbReference type="Gene3D" id="3.10.450.70">
    <property type="entry name" value="Disulphide bond isomerase, DsbC/G, N-terminal"/>
    <property type="match status" value="1"/>
</dbReference>
<evidence type="ECO:0000256" key="1">
    <source>
        <dbReference type="RuleBase" id="RU364038"/>
    </source>
</evidence>
<keyword evidence="1" id="KW-0676">Redox-active center</keyword>
<evidence type="ECO:0000256" key="2">
    <source>
        <dbReference type="SAM" id="MobiDB-lite"/>
    </source>
</evidence>
<dbReference type="PROSITE" id="PS51257">
    <property type="entry name" value="PROKAR_LIPOPROTEIN"/>
    <property type="match status" value="1"/>
</dbReference>
<dbReference type="InterPro" id="IPR009094">
    <property type="entry name" value="DiS-bond_isomerase_DsbC/G_N_sf"/>
</dbReference>